<accession>A0A7W6P2T0</accession>
<dbReference type="InterPro" id="IPR017850">
    <property type="entry name" value="Alkaline_phosphatase_core_sf"/>
</dbReference>
<dbReference type="GO" id="GO:0009244">
    <property type="term" value="P:lipopolysaccharide core region biosynthetic process"/>
    <property type="evidence" value="ECO:0007669"/>
    <property type="project" value="TreeGrafter"/>
</dbReference>
<dbReference type="InterPro" id="IPR012549">
    <property type="entry name" value="EptA-like_N"/>
</dbReference>
<keyword evidence="2" id="KW-1003">Cell membrane</keyword>
<comment type="caution">
    <text evidence="11">The sequence shown here is derived from an EMBL/GenBank/DDBJ whole genome shotgun (WGS) entry which is preliminary data.</text>
</comment>
<evidence type="ECO:0000256" key="4">
    <source>
        <dbReference type="ARBA" id="ARBA00022679"/>
    </source>
</evidence>
<feature type="transmembrane region" description="Helical" evidence="8">
    <location>
        <begin position="80"/>
        <end position="102"/>
    </location>
</feature>
<feature type="transmembrane region" description="Helical" evidence="8">
    <location>
        <begin position="52"/>
        <end position="73"/>
    </location>
</feature>
<dbReference type="PANTHER" id="PTHR30443">
    <property type="entry name" value="INNER MEMBRANE PROTEIN"/>
    <property type="match status" value="1"/>
</dbReference>
<feature type="transmembrane region" description="Helical" evidence="8">
    <location>
        <begin position="122"/>
        <end position="143"/>
    </location>
</feature>
<dbReference type="InterPro" id="IPR058130">
    <property type="entry name" value="PEA_transf_C"/>
</dbReference>
<dbReference type="SUPFAM" id="SSF53649">
    <property type="entry name" value="Alkaline phosphatase-like"/>
    <property type="match status" value="1"/>
</dbReference>
<feature type="transmembrane region" description="Helical" evidence="8">
    <location>
        <begin position="155"/>
        <end position="174"/>
    </location>
</feature>
<feature type="domain" description="Phosphoethanolamine transferase N-terminal" evidence="10">
    <location>
        <begin position="61"/>
        <end position="207"/>
    </location>
</feature>
<dbReference type="AlphaFoldDB" id="A0A7W6P2T0"/>
<dbReference type="Pfam" id="PF00884">
    <property type="entry name" value="Sulfatase"/>
    <property type="match status" value="1"/>
</dbReference>
<keyword evidence="3" id="KW-0997">Cell inner membrane</keyword>
<evidence type="ECO:0000256" key="8">
    <source>
        <dbReference type="SAM" id="Phobius"/>
    </source>
</evidence>
<name>A0A7W6P2T0_9HYPH</name>
<dbReference type="Pfam" id="PF08019">
    <property type="entry name" value="EptA_B_N"/>
    <property type="match status" value="1"/>
</dbReference>
<evidence type="ECO:0000313" key="12">
    <source>
        <dbReference type="Proteomes" id="UP000584824"/>
    </source>
</evidence>
<evidence type="ECO:0000256" key="6">
    <source>
        <dbReference type="ARBA" id="ARBA00022989"/>
    </source>
</evidence>
<evidence type="ECO:0000256" key="7">
    <source>
        <dbReference type="ARBA" id="ARBA00023136"/>
    </source>
</evidence>
<dbReference type="InterPro" id="IPR000917">
    <property type="entry name" value="Sulfatase_N"/>
</dbReference>
<evidence type="ECO:0000313" key="11">
    <source>
        <dbReference type="EMBL" id="MBB4104166.1"/>
    </source>
</evidence>
<dbReference type="GO" id="GO:0016776">
    <property type="term" value="F:phosphotransferase activity, phosphate group as acceptor"/>
    <property type="evidence" value="ECO:0007669"/>
    <property type="project" value="TreeGrafter"/>
</dbReference>
<evidence type="ECO:0000256" key="1">
    <source>
        <dbReference type="ARBA" id="ARBA00004429"/>
    </source>
</evidence>
<proteinExistence type="predicted"/>
<dbReference type="NCBIfam" id="NF028537">
    <property type="entry name" value="P_eth_NH2_trans"/>
    <property type="match status" value="1"/>
</dbReference>
<keyword evidence="6 8" id="KW-1133">Transmembrane helix</keyword>
<keyword evidence="5 8" id="KW-0812">Transmembrane</keyword>
<evidence type="ECO:0000259" key="9">
    <source>
        <dbReference type="Pfam" id="PF00884"/>
    </source>
</evidence>
<feature type="domain" description="Sulfatase N-terminal" evidence="9">
    <location>
        <begin position="240"/>
        <end position="524"/>
    </location>
</feature>
<keyword evidence="12" id="KW-1185">Reference proteome</keyword>
<dbReference type="PANTHER" id="PTHR30443:SF0">
    <property type="entry name" value="PHOSPHOETHANOLAMINE TRANSFERASE EPTA"/>
    <property type="match status" value="1"/>
</dbReference>
<dbReference type="GO" id="GO:0005886">
    <property type="term" value="C:plasma membrane"/>
    <property type="evidence" value="ECO:0007669"/>
    <property type="project" value="UniProtKB-SubCell"/>
</dbReference>
<dbReference type="RefSeq" id="WP_183793252.1">
    <property type="nucleotide sequence ID" value="NZ_JACIDU010000010.1"/>
</dbReference>
<comment type="subcellular location">
    <subcellularLocation>
        <location evidence="1">Cell inner membrane</location>
        <topology evidence="1">Multi-pass membrane protein</topology>
    </subcellularLocation>
</comment>
<dbReference type="EC" id="2.7.8.-" evidence="11"/>
<reference evidence="11 12" key="1">
    <citation type="submission" date="2020-08" db="EMBL/GenBank/DDBJ databases">
        <title>Genomic Encyclopedia of Type Strains, Phase IV (KMG-IV): sequencing the most valuable type-strain genomes for metagenomic binning, comparative biology and taxonomic classification.</title>
        <authorList>
            <person name="Goeker M."/>
        </authorList>
    </citation>
    <scope>NUCLEOTIDE SEQUENCE [LARGE SCALE GENOMIC DNA]</scope>
    <source>
        <strain evidence="11 12">DSM 26385</strain>
    </source>
</reference>
<feature type="transmembrane region" description="Helical" evidence="8">
    <location>
        <begin position="21"/>
        <end position="40"/>
    </location>
</feature>
<gene>
    <name evidence="11" type="ORF">GGQ66_002739</name>
</gene>
<dbReference type="EMBL" id="JACIDU010000010">
    <property type="protein sequence ID" value="MBB4104166.1"/>
    <property type="molecule type" value="Genomic_DNA"/>
</dbReference>
<dbReference type="Gene3D" id="3.40.720.10">
    <property type="entry name" value="Alkaline Phosphatase, subunit A"/>
    <property type="match status" value="1"/>
</dbReference>
<evidence type="ECO:0000256" key="3">
    <source>
        <dbReference type="ARBA" id="ARBA00022519"/>
    </source>
</evidence>
<dbReference type="InterPro" id="IPR040423">
    <property type="entry name" value="PEA_transferase"/>
</dbReference>
<dbReference type="CDD" id="cd16017">
    <property type="entry name" value="LptA"/>
    <property type="match status" value="1"/>
</dbReference>
<evidence type="ECO:0000256" key="2">
    <source>
        <dbReference type="ARBA" id="ARBA00022475"/>
    </source>
</evidence>
<sequence length="547" mass="60018">MTNRTRTDGNRGSQRPALGSATVSILTAAYLLLITNRTFWTKALTYFDDTRTVVLLAIGLIALASAILIALSFKYITKPILIFMVIAAASASWFMDGFGTIIDREMVRNAVTTTPAEAGHLITFGFIKHMVLFGVIPVGLLLWVRIEHKTFGRKLKTNLGLIALMLAVTAAAGLTEARTLSSTSRAHRDLLATLNPFTPIVQVARYFIGTAKVANVVVEKRGLDAQVDAPVSASGRPRVLVVVAGETARAESFALGGYSRDTNPELSKLDITYFPKTTSCGTATAVSIPCMFSVFGRKDYTFEKGVSTENLVDILTHAGIRTEWWENNTGSKGVADRITSRSFSNENDPRFCVNRECRDEVILANLDSWLESVKGDAVLVVHQLGSHGPAYYQRYAEERRHFTPDCRTDELGNCSREEIVNAYDNTILETDHFLAAIIGKLKAHEANLAGSMIYMSDHGESLGEKGLYLHGAPYFVAPSQQTHIPFVLWLGQDTKKTVDAGCLTAKTAEDVSHDNLYSTVLGLMYVQTKEYKHDLDVLAACRSDVKS</sequence>
<evidence type="ECO:0000256" key="5">
    <source>
        <dbReference type="ARBA" id="ARBA00022692"/>
    </source>
</evidence>
<keyword evidence="7 8" id="KW-0472">Membrane</keyword>
<keyword evidence="4 11" id="KW-0808">Transferase</keyword>
<protein>
    <submittedName>
        <fullName evidence="11">Lipid A ethanolaminephosphotransferase</fullName>
        <ecNumber evidence="11">2.7.8.-</ecNumber>
    </submittedName>
</protein>
<organism evidence="11 12">
    <name type="scientific">Allorhizobium borbori</name>
    <dbReference type="NCBI Taxonomy" id="485907"/>
    <lineage>
        <taxon>Bacteria</taxon>
        <taxon>Pseudomonadati</taxon>
        <taxon>Pseudomonadota</taxon>
        <taxon>Alphaproteobacteria</taxon>
        <taxon>Hyphomicrobiales</taxon>
        <taxon>Rhizobiaceae</taxon>
        <taxon>Rhizobium/Agrobacterium group</taxon>
        <taxon>Allorhizobium</taxon>
    </lineage>
</organism>
<evidence type="ECO:0000259" key="10">
    <source>
        <dbReference type="Pfam" id="PF08019"/>
    </source>
</evidence>
<dbReference type="Proteomes" id="UP000584824">
    <property type="component" value="Unassembled WGS sequence"/>
</dbReference>